<dbReference type="eggNOG" id="ENOG502RKZU">
    <property type="taxonomic scope" value="Eukaryota"/>
</dbReference>
<accession>A3LPP6</accession>
<proteinExistence type="predicted"/>
<evidence type="ECO:0000313" key="3">
    <source>
        <dbReference type="Proteomes" id="UP000002258"/>
    </source>
</evidence>
<dbReference type="HOGENOM" id="CLU_129393_0_0_1"/>
<dbReference type="Proteomes" id="UP000002258">
    <property type="component" value="Chromosome 2"/>
</dbReference>
<gene>
    <name evidence="2" type="ORF">PICST_30026</name>
</gene>
<dbReference type="AlphaFoldDB" id="A3LPP6"/>
<dbReference type="OMA" id="NIIIQWK"/>
<dbReference type="RefSeq" id="XP_001382563.2">
    <property type="nucleotide sequence ID" value="XM_001382526.1"/>
</dbReference>
<protein>
    <submittedName>
        <fullName evidence="2">Uncharacterized protein</fullName>
    </submittedName>
</protein>
<dbReference type="GeneID" id="4837467"/>
<dbReference type="InParanoid" id="A3LPP6"/>
<dbReference type="KEGG" id="pic:PICST_30026"/>
<name>A3LPP6_PICST</name>
<evidence type="ECO:0000313" key="2">
    <source>
        <dbReference type="EMBL" id="ABN64534.2"/>
    </source>
</evidence>
<dbReference type="EMBL" id="CP000496">
    <property type="protein sequence ID" value="ABN64534.2"/>
    <property type="molecule type" value="Genomic_DNA"/>
</dbReference>
<organism evidence="2 3">
    <name type="scientific">Scheffersomyces stipitis (strain ATCC 58785 / CBS 6054 / NBRC 10063 / NRRL Y-11545)</name>
    <name type="common">Yeast</name>
    <name type="synonym">Pichia stipitis</name>
    <dbReference type="NCBI Taxonomy" id="322104"/>
    <lineage>
        <taxon>Eukaryota</taxon>
        <taxon>Fungi</taxon>
        <taxon>Dikarya</taxon>
        <taxon>Ascomycota</taxon>
        <taxon>Saccharomycotina</taxon>
        <taxon>Pichiomycetes</taxon>
        <taxon>Debaryomycetaceae</taxon>
        <taxon>Scheffersomyces</taxon>
    </lineage>
</organism>
<keyword evidence="1" id="KW-0175">Coiled coil</keyword>
<dbReference type="OrthoDB" id="4081634at2759"/>
<evidence type="ECO:0000256" key="1">
    <source>
        <dbReference type="SAM" id="Coils"/>
    </source>
</evidence>
<keyword evidence="3" id="KW-1185">Reference proteome</keyword>
<reference evidence="2 3" key="1">
    <citation type="journal article" date="2007" name="Nat. Biotechnol.">
        <title>Genome sequence of the lignocellulose-bioconverting and xylose-fermenting yeast Pichia stipitis.</title>
        <authorList>
            <person name="Jeffries T.W."/>
            <person name="Grigoriev I.V."/>
            <person name="Grimwood J."/>
            <person name="Laplaza J.M."/>
            <person name="Aerts A."/>
            <person name="Salamov A."/>
            <person name="Schmutz J."/>
            <person name="Lindquist E."/>
            <person name="Dehal P."/>
            <person name="Shapiro H."/>
            <person name="Jin Y.S."/>
            <person name="Passoth V."/>
            <person name="Richardson P.M."/>
        </authorList>
    </citation>
    <scope>NUCLEOTIDE SEQUENCE [LARGE SCALE GENOMIC DNA]</scope>
    <source>
        <strain evidence="3">ATCC 58785 / CBS 6054 / NBRC 10063 / NRRL Y-11545</strain>
    </source>
</reference>
<sequence>MSVLTNPSSYSPREVLLLVQLLHTHTILDPQGITSASDETIQKVLNEWKNHASVKMEQRVIKVNTRLQLKELYENLLKKYEVDSTVDLANIIFYSRLEELENKIQDYKKEFQETLEEQ</sequence>
<feature type="coiled-coil region" evidence="1">
    <location>
        <begin position="90"/>
        <end position="117"/>
    </location>
</feature>